<dbReference type="AlphaFoldDB" id="A0A857J564"/>
<evidence type="ECO:0000313" key="2">
    <source>
        <dbReference type="Proteomes" id="UP000464787"/>
    </source>
</evidence>
<dbReference type="Proteomes" id="UP000464787">
    <property type="component" value="Chromosome"/>
</dbReference>
<dbReference type="EMBL" id="CP047650">
    <property type="protein sequence ID" value="QHI98966.1"/>
    <property type="molecule type" value="Genomic_DNA"/>
</dbReference>
<dbReference type="RefSeq" id="WP_160552644.1">
    <property type="nucleotide sequence ID" value="NZ_CP047650.1"/>
</dbReference>
<reference evidence="1 2" key="1">
    <citation type="submission" date="2020-01" db="EMBL/GenBank/DDBJ databases">
        <title>Genome sequencing of strain KACC 21265.</title>
        <authorList>
            <person name="Heo J."/>
            <person name="Kim S.-J."/>
            <person name="Kim J.-S."/>
            <person name="Hong S.-B."/>
            <person name="Kwon S.-W."/>
        </authorList>
    </citation>
    <scope>NUCLEOTIDE SEQUENCE [LARGE SCALE GENOMIC DNA]</scope>
    <source>
        <strain evidence="1 2">KACC 21265</strain>
    </source>
</reference>
<sequence>MSDSLTDPATDPPLAASPLIGRPHARRLRDIYRSAGWPSQDLVEVELLSAGLVQQLHDSHGRMSLRVTEQGLALMARSLAGNRAALSSHQALEEQVARAMQRAGRIVWRGLALRAQVPCDAPAAGADAAQLEDADAPRPSRWCIAKPDVFSIRNTSVEAYLAPVVHEIKVRRSDLLSDLRNPAKRAAYLDVSSECWYVLGPDGHGRPIGSAEEIPPECGVMLAEGDPARPRLTVARPAPRRARTLPFGLWLALAKATPLPVLGDDDQALLSPCEDDPAASS</sequence>
<keyword evidence="2" id="KW-1185">Reference proteome</keyword>
<dbReference type="KEGG" id="xyk:GT347_13800"/>
<proteinExistence type="predicted"/>
<accession>A0A857J564</accession>
<organism evidence="1 2">
    <name type="scientific">Xylophilus rhododendri</name>
    <dbReference type="NCBI Taxonomy" id="2697032"/>
    <lineage>
        <taxon>Bacteria</taxon>
        <taxon>Pseudomonadati</taxon>
        <taxon>Pseudomonadota</taxon>
        <taxon>Betaproteobacteria</taxon>
        <taxon>Burkholderiales</taxon>
        <taxon>Xylophilus</taxon>
    </lineage>
</organism>
<evidence type="ECO:0000313" key="1">
    <source>
        <dbReference type="EMBL" id="QHI98966.1"/>
    </source>
</evidence>
<protein>
    <submittedName>
        <fullName evidence="1">Uncharacterized protein</fullName>
    </submittedName>
</protein>
<gene>
    <name evidence="1" type="ORF">GT347_13800</name>
</gene>
<name>A0A857J564_9BURK</name>